<dbReference type="Pfam" id="PF15264">
    <property type="entry name" value="TSSC4"/>
    <property type="match status" value="1"/>
</dbReference>
<dbReference type="PANTHER" id="PTHR13445">
    <property type="entry name" value="TUMOR SUPPRESSING SUBTRANSFERABLE CANDIDATE 4 TSSC4"/>
    <property type="match status" value="1"/>
</dbReference>
<feature type="compositionally biased region" description="Basic residues" evidence="11">
    <location>
        <begin position="115"/>
        <end position="128"/>
    </location>
</feature>
<keyword evidence="8" id="KW-0539">Nucleus</keyword>
<feature type="region of interest" description="Disordered" evidence="11">
    <location>
        <begin position="43"/>
        <end position="156"/>
    </location>
</feature>
<dbReference type="GO" id="GO:0008380">
    <property type="term" value="P:RNA splicing"/>
    <property type="evidence" value="ECO:0007669"/>
    <property type="project" value="UniProtKB-KW"/>
</dbReference>
<dbReference type="EMBL" id="CAJHNH020000845">
    <property type="protein sequence ID" value="CAG5120148.1"/>
    <property type="molecule type" value="Genomic_DNA"/>
</dbReference>
<dbReference type="InterPro" id="IPR029338">
    <property type="entry name" value="TSSC4"/>
</dbReference>
<comment type="function">
    <text evidence="10">Protein associated with the U5 snRNP, during its maturation and its post-splicing recycling and which is required for spliceosomal tri-snRNP complex assembly in the nucleus. Has a molecular sequestering activity and transiently hinders SNRNP200 binding sites for constitutive splicing factors that intervene later during the assembly of the spliceosome and splicing. Together with its molecular sequestering activity, may also function as a molecular adapter and placeholder, coordinating the assembly of the U5 snRNP and its association with the U4/U6 di-snRNP.</text>
</comment>
<feature type="region of interest" description="Disordered" evidence="11">
    <location>
        <begin position="190"/>
        <end position="291"/>
    </location>
</feature>
<evidence type="ECO:0000313" key="13">
    <source>
        <dbReference type="Proteomes" id="UP000678393"/>
    </source>
</evidence>
<organism evidence="12 13">
    <name type="scientific">Candidula unifasciata</name>
    <dbReference type="NCBI Taxonomy" id="100452"/>
    <lineage>
        <taxon>Eukaryota</taxon>
        <taxon>Metazoa</taxon>
        <taxon>Spiralia</taxon>
        <taxon>Lophotrochozoa</taxon>
        <taxon>Mollusca</taxon>
        <taxon>Gastropoda</taxon>
        <taxon>Heterobranchia</taxon>
        <taxon>Euthyneura</taxon>
        <taxon>Panpulmonata</taxon>
        <taxon>Eupulmonata</taxon>
        <taxon>Stylommatophora</taxon>
        <taxon>Helicina</taxon>
        <taxon>Helicoidea</taxon>
        <taxon>Geomitridae</taxon>
        <taxon>Candidula</taxon>
    </lineage>
</organism>
<name>A0A8S3YVB9_9EUPU</name>
<comment type="caution">
    <text evidence="12">The sequence shown here is derived from an EMBL/GenBank/DDBJ whole genome shotgun (WGS) entry which is preliminary data.</text>
</comment>
<evidence type="ECO:0000256" key="5">
    <source>
        <dbReference type="ARBA" id="ARBA00022664"/>
    </source>
</evidence>
<evidence type="ECO:0000256" key="9">
    <source>
        <dbReference type="ARBA" id="ARBA00035304"/>
    </source>
</evidence>
<evidence type="ECO:0000313" key="12">
    <source>
        <dbReference type="EMBL" id="CAG5120148.1"/>
    </source>
</evidence>
<feature type="compositionally biased region" description="Basic and acidic residues" evidence="11">
    <location>
        <begin position="133"/>
        <end position="142"/>
    </location>
</feature>
<keyword evidence="4" id="KW-0963">Cytoplasm</keyword>
<keyword evidence="7" id="KW-0508">mRNA splicing</keyword>
<evidence type="ECO:0000256" key="11">
    <source>
        <dbReference type="SAM" id="MobiDB-lite"/>
    </source>
</evidence>
<dbReference type="GO" id="GO:0005737">
    <property type="term" value="C:cytoplasm"/>
    <property type="evidence" value="ECO:0007669"/>
    <property type="project" value="UniProtKB-SubCell"/>
</dbReference>
<keyword evidence="5" id="KW-0507">mRNA processing</keyword>
<keyword evidence="6" id="KW-0747">Spliceosome</keyword>
<dbReference type="PANTHER" id="PTHR13445:SF3">
    <property type="entry name" value="U5 SMALL NUCLEAR RIBONUCLEOPROTEIN TSSC4"/>
    <property type="match status" value="1"/>
</dbReference>
<protein>
    <recommendedName>
        <fullName evidence="9">U5 small nuclear ribonucleoprotein TSSC4</fullName>
    </recommendedName>
</protein>
<dbReference type="GO" id="GO:0005681">
    <property type="term" value="C:spliceosomal complex"/>
    <property type="evidence" value="ECO:0007669"/>
    <property type="project" value="UniProtKB-KW"/>
</dbReference>
<evidence type="ECO:0000256" key="2">
    <source>
        <dbReference type="ARBA" id="ARBA00004496"/>
    </source>
</evidence>
<dbReference type="Proteomes" id="UP000678393">
    <property type="component" value="Unassembled WGS sequence"/>
</dbReference>
<dbReference type="GO" id="GO:0006397">
    <property type="term" value="P:mRNA processing"/>
    <property type="evidence" value="ECO:0007669"/>
    <property type="project" value="UniProtKB-KW"/>
</dbReference>
<gene>
    <name evidence="12" type="ORF">CUNI_LOCUS5706</name>
</gene>
<feature type="compositionally biased region" description="Polar residues" evidence="11">
    <location>
        <begin position="207"/>
        <end position="219"/>
    </location>
</feature>
<evidence type="ECO:0000256" key="3">
    <source>
        <dbReference type="ARBA" id="ARBA00010362"/>
    </source>
</evidence>
<dbReference type="OrthoDB" id="1906282at2759"/>
<reference evidence="12" key="1">
    <citation type="submission" date="2021-04" db="EMBL/GenBank/DDBJ databases">
        <authorList>
            <consortium name="Molecular Ecology Group"/>
        </authorList>
    </citation>
    <scope>NUCLEOTIDE SEQUENCE</scope>
</reference>
<sequence length="291" mass="33114">MEEEAANFIIKSGTDLFVSRSRDVFASLGALEDKHSAFLKATAQTREKDDADLLKHDPDEDNEIMNQSNNRISDSAKTQLSQTRDVDYERRPHSRSPRREKSSGAEDKNQTVQFKFKRPARPPQKFRRQPVPDFRKHPEKYTEYSLDDVSENDMSERTNQTAAFEFLVERKLEREKQERLLAGLPEEEMKFDSSEAACSHGKITFSRPKQQMKSVASDKSVNKDEISTLLPAEDPADNVDEDTKGADGTDVTDEDASDRNVTESKASSSSFKSRKNVKRHIRTKDCDADSD</sequence>
<evidence type="ECO:0000256" key="7">
    <source>
        <dbReference type="ARBA" id="ARBA00023187"/>
    </source>
</evidence>
<evidence type="ECO:0000256" key="1">
    <source>
        <dbReference type="ARBA" id="ARBA00004123"/>
    </source>
</evidence>
<feature type="compositionally biased region" description="Basic and acidic residues" evidence="11">
    <location>
        <begin position="45"/>
        <end position="58"/>
    </location>
</feature>
<feature type="compositionally biased region" description="Basic residues" evidence="11">
    <location>
        <begin position="272"/>
        <end position="282"/>
    </location>
</feature>
<proteinExistence type="inferred from homology"/>
<comment type="subcellular location">
    <subcellularLocation>
        <location evidence="2">Cytoplasm</location>
    </subcellularLocation>
    <subcellularLocation>
        <location evidence="1">Nucleus</location>
    </subcellularLocation>
</comment>
<evidence type="ECO:0000256" key="10">
    <source>
        <dbReference type="ARBA" id="ARBA00045970"/>
    </source>
</evidence>
<feature type="compositionally biased region" description="Polar residues" evidence="11">
    <location>
        <begin position="64"/>
        <end position="83"/>
    </location>
</feature>
<feature type="compositionally biased region" description="Basic and acidic residues" evidence="11">
    <location>
        <begin position="84"/>
        <end position="109"/>
    </location>
</feature>
<comment type="similarity">
    <text evidence="3">Belongs to the TSSC4 family.</text>
</comment>
<evidence type="ECO:0000256" key="6">
    <source>
        <dbReference type="ARBA" id="ARBA00022728"/>
    </source>
</evidence>
<keyword evidence="13" id="KW-1185">Reference proteome</keyword>
<evidence type="ECO:0000256" key="4">
    <source>
        <dbReference type="ARBA" id="ARBA00022490"/>
    </source>
</evidence>
<accession>A0A8S3YVB9</accession>
<evidence type="ECO:0000256" key="8">
    <source>
        <dbReference type="ARBA" id="ARBA00023242"/>
    </source>
</evidence>
<dbReference type="AlphaFoldDB" id="A0A8S3YVB9"/>